<accession>A0A1R0GT84</accession>
<evidence type="ECO:0000313" key="2">
    <source>
        <dbReference type="Proteomes" id="UP000187455"/>
    </source>
</evidence>
<dbReference type="AlphaFoldDB" id="A0A1R0GT84"/>
<dbReference type="Pfam" id="PF15490">
    <property type="entry name" value="Ten1_2"/>
    <property type="match status" value="1"/>
</dbReference>
<evidence type="ECO:0000313" key="1">
    <source>
        <dbReference type="EMBL" id="OLY80089.1"/>
    </source>
</evidence>
<keyword evidence="2" id="KW-1185">Reference proteome</keyword>
<dbReference type="GO" id="GO:1990879">
    <property type="term" value="C:CST complex"/>
    <property type="evidence" value="ECO:0007669"/>
    <property type="project" value="InterPro"/>
</dbReference>
<reference evidence="1 2" key="1">
    <citation type="journal article" date="2016" name="Mol. Biol. Evol.">
        <title>Genome-Wide Survey of Gut Fungi (Harpellales) Reveals the First Horizontally Transferred Ubiquitin Gene from a Mosquito Host.</title>
        <authorList>
            <person name="Wang Y."/>
            <person name="White M.M."/>
            <person name="Kvist S."/>
            <person name="Moncalvo J.M."/>
        </authorList>
    </citation>
    <scope>NUCLEOTIDE SEQUENCE [LARGE SCALE GENOMIC DNA]</scope>
    <source>
        <strain evidence="1 2">ALG-7-W6</strain>
    </source>
</reference>
<dbReference type="InterPro" id="IPR012340">
    <property type="entry name" value="NA-bd_OB-fold"/>
</dbReference>
<dbReference type="GO" id="GO:0003697">
    <property type="term" value="F:single-stranded DNA binding"/>
    <property type="evidence" value="ECO:0007669"/>
    <property type="project" value="InterPro"/>
</dbReference>
<dbReference type="EMBL" id="LSSL01003789">
    <property type="protein sequence ID" value="OLY80089.1"/>
    <property type="molecule type" value="Genomic_DNA"/>
</dbReference>
<dbReference type="Proteomes" id="UP000187455">
    <property type="component" value="Unassembled WGS sequence"/>
</dbReference>
<comment type="caution">
    <text evidence="1">The sequence shown here is derived from an EMBL/GenBank/DDBJ whole genome shotgun (WGS) entry which is preliminary data.</text>
</comment>
<gene>
    <name evidence="1" type="ORF">AYI68_g5825</name>
</gene>
<name>A0A1R0GT84_9FUNG</name>
<protein>
    <submittedName>
        <fullName evidence="1">Uncharacterized protein</fullName>
    </submittedName>
</protein>
<dbReference type="InterPro" id="IPR029146">
    <property type="entry name" value="Ten1_animal_plant"/>
</dbReference>
<proteinExistence type="predicted"/>
<sequence>MGDFGIPVSITELLKSQQQSSPSAQATGYVGRTIRILALIVDISPVNEITTVVDPLTESSTVPGTYKSMDRFLIVKTDLIRPDLLNIDNLYFIIGTVCKDNEFDLYLQANTVSDVNGLDPEIYYKAIEKQREYLSKYSNT</sequence>
<dbReference type="OrthoDB" id="342190at2759"/>
<dbReference type="Gene3D" id="2.40.50.140">
    <property type="entry name" value="Nucleic acid-binding proteins"/>
    <property type="match status" value="1"/>
</dbReference>
<organism evidence="1 2">
    <name type="scientific">Smittium mucronatum</name>
    <dbReference type="NCBI Taxonomy" id="133383"/>
    <lineage>
        <taxon>Eukaryota</taxon>
        <taxon>Fungi</taxon>
        <taxon>Fungi incertae sedis</taxon>
        <taxon>Zoopagomycota</taxon>
        <taxon>Kickxellomycotina</taxon>
        <taxon>Harpellomycetes</taxon>
        <taxon>Harpellales</taxon>
        <taxon>Legeriomycetaceae</taxon>
        <taxon>Smittium</taxon>
    </lineage>
</organism>